<gene>
    <name evidence="2" type="primary">parA</name>
    <name evidence="2" type="ORF">MOPEL_030_00020</name>
</gene>
<reference evidence="2 3" key="1">
    <citation type="submission" date="2012-02" db="EMBL/GenBank/DDBJ databases">
        <title>Whole genome shotgun sequence of Mobilicoccus pelagius NBRC 104925.</title>
        <authorList>
            <person name="Yoshida Y."/>
            <person name="Hosoyama A."/>
            <person name="Tsuchikane K."/>
            <person name="Katsumata H."/>
            <person name="Yamazaki S."/>
            <person name="Fujita N."/>
        </authorList>
    </citation>
    <scope>NUCLEOTIDE SEQUENCE [LARGE SCALE GENOMIC DNA]</scope>
    <source>
        <strain evidence="2 3">NBRC 104925</strain>
    </source>
</reference>
<evidence type="ECO:0000313" key="2">
    <source>
        <dbReference type="EMBL" id="GAB47892.1"/>
    </source>
</evidence>
<dbReference type="SUPFAM" id="SSF52540">
    <property type="entry name" value="P-loop containing nucleoside triphosphate hydrolases"/>
    <property type="match status" value="1"/>
</dbReference>
<dbReference type="PANTHER" id="PTHR13696:SF99">
    <property type="entry name" value="COBYRINIC ACID AC-DIAMIDE SYNTHASE"/>
    <property type="match status" value="1"/>
</dbReference>
<dbReference type="RefSeq" id="WP_009481790.1">
    <property type="nucleotide sequence ID" value="NZ_BAFE01000028.1"/>
</dbReference>
<proteinExistence type="predicted"/>
<organism evidence="2 3">
    <name type="scientific">Mobilicoccus pelagius NBRC 104925</name>
    <dbReference type="NCBI Taxonomy" id="1089455"/>
    <lineage>
        <taxon>Bacteria</taxon>
        <taxon>Bacillati</taxon>
        <taxon>Actinomycetota</taxon>
        <taxon>Actinomycetes</taxon>
        <taxon>Micrococcales</taxon>
        <taxon>Dermatophilaceae</taxon>
        <taxon>Mobilicoccus</taxon>
    </lineage>
</organism>
<evidence type="ECO:0000313" key="3">
    <source>
        <dbReference type="Proteomes" id="UP000004367"/>
    </source>
</evidence>
<dbReference type="Pfam" id="PF13614">
    <property type="entry name" value="AAA_31"/>
    <property type="match status" value="1"/>
</dbReference>
<dbReference type="STRING" id="1089455.MOPEL_030_00020"/>
<evidence type="ECO:0000259" key="1">
    <source>
        <dbReference type="Pfam" id="PF13614"/>
    </source>
</evidence>
<dbReference type="EMBL" id="BAFE01000028">
    <property type="protein sequence ID" value="GAB47892.1"/>
    <property type="molecule type" value="Genomic_DNA"/>
</dbReference>
<dbReference type="Proteomes" id="UP000004367">
    <property type="component" value="Unassembled WGS sequence"/>
</dbReference>
<sequence length="244" mass="25734">MTIYTVASGKGGVGKSVTAAELVAALARAGRPVIAVDADRNGNLTRRCGLGREAEVAAVAADVLMGESSAEEAAVPSPSVPGVRIIAGTHDLNAVTGDVATIADRFRSMALDGSDVVIDTRPALDLLSEAALAAADVVVGAATCDLEALEQMEELDAFLGRRLNRHVDWIVPTRYSSRTLLDAETVDALNEQWPGKVTDPIPEAVAVKDAYVAGQPVSLFRPWAKAARTYKRVTARITRTTKEK</sequence>
<dbReference type="CDD" id="cd02042">
    <property type="entry name" value="ParAB_family"/>
    <property type="match status" value="1"/>
</dbReference>
<name>H5UQ84_9MICO</name>
<dbReference type="InterPro" id="IPR025669">
    <property type="entry name" value="AAA_dom"/>
</dbReference>
<dbReference type="AlphaFoldDB" id="H5UQ84"/>
<comment type="caution">
    <text evidence="2">The sequence shown here is derived from an EMBL/GenBank/DDBJ whole genome shotgun (WGS) entry which is preliminary data.</text>
</comment>
<keyword evidence="3" id="KW-1185">Reference proteome</keyword>
<accession>H5UQ84</accession>
<dbReference type="InterPro" id="IPR050678">
    <property type="entry name" value="DNA_Partitioning_ATPase"/>
</dbReference>
<feature type="domain" description="AAA" evidence="1">
    <location>
        <begin position="2"/>
        <end position="156"/>
    </location>
</feature>
<dbReference type="InterPro" id="IPR027417">
    <property type="entry name" value="P-loop_NTPase"/>
</dbReference>
<protein>
    <submittedName>
        <fullName evidence="2">Chromosome partitioning protein ParA</fullName>
    </submittedName>
</protein>
<dbReference type="PANTHER" id="PTHR13696">
    <property type="entry name" value="P-LOOP CONTAINING NUCLEOSIDE TRIPHOSPHATE HYDROLASE"/>
    <property type="match status" value="1"/>
</dbReference>
<dbReference type="Gene3D" id="3.40.50.300">
    <property type="entry name" value="P-loop containing nucleotide triphosphate hydrolases"/>
    <property type="match status" value="1"/>
</dbReference>
<dbReference type="eggNOG" id="COG1192">
    <property type="taxonomic scope" value="Bacteria"/>
</dbReference>